<keyword evidence="12" id="KW-1185">Reference proteome</keyword>
<evidence type="ECO:0000313" key="11">
    <source>
        <dbReference type="Ensembl" id="ENSOKIP00005022214.1"/>
    </source>
</evidence>
<evidence type="ECO:0000256" key="2">
    <source>
        <dbReference type="ARBA" id="ARBA00022737"/>
    </source>
</evidence>
<dbReference type="Gene3D" id="3.30.160.60">
    <property type="entry name" value="Classic Zinc Finger"/>
    <property type="match status" value="1"/>
</dbReference>
<evidence type="ECO:0000256" key="4">
    <source>
        <dbReference type="ARBA" id="ARBA00022833"/>
    </source>
</evidence>
<evidence type="ECO:0000256" key="6">
    <source>
        <dbReference type="ARBA" id="ARBA00023125"/>
    </source>
</evidence>
<dbReference type="Proteomes" id="UP000694557">
    <property type="component" value="Unassembled WGS sequence"/>
</dbReference>
<dbReference type="GeneTree" id="ENSGT01120000274626"/>
<organism evidence="11 12">
    <name type="scientific">Oncorhynchus kisutch</name>
    <name type="common">Coho salmon</name>
    <name type="synonym">Salmo kisutch</name>
    <dbReference type="NCBI Taxonomy" id="8019"/>
    <lineage>
        <taxon>Eukaryota</taxon>
        <taxon>Metazoa</taxon>
        <taxon>Chordata</taxon>
        <taxon>Craniata</taxon>
        <taxon>Vertebrata</taxon>
        <taxon>Euteleostomi</taxon>
        <taxon>Actinopterygii</taxon>
        <taxon>Neopterygii</taxon>
        <taxon>Teleostei</taxon>
        <taxon>Protacanthopterygii</taxon>
        <taxon>Salmoniformes</taxon>
        <taxon>Salmonidae</taxon>
        <taxon>Salmoninae</taxon>
        <taxon>Oncorhynchus</taxon>
    </lineage>
</organism>
<dbReference type="PANTHER" id="PTHR23235:SF145">
    <property type="entry name" value="KRUPPEL-LIKE FACTOR 1"/>
    <property type="match status" value="1"/>
</dbReference>
<accession>A0A8C7DYS3</accession>
<dbReference type="FunFam" id="3.30.160.60:FF:000237">
    <property type="entry name" value="Krueppel-like factor 2"/>
    <property type="match status" value="1"/>
</dbReference>
<evidence type="ECO:0000313" key="12">
    <source>
        <dbReference type="Proteomes" id="UP000694557"/>
    </source>
</evidence>
<evidence type="ECO:0000256" key="5">
    <source>
        <dbReference type="ARBA" id="ARBA00023015"/>
    </source>
</evidence>
<dbReference type="GO" id="GO:0000981">
    <property type="term" value="F:DNA-binding transcription factor activity, RNA polymerase II-specific"/>
    <property type="evidence" value="ECO:0007669"/>
    <property type="project" value="TreeGrafter"/>
</dbReference>
<dbReference type="Ensembl" id="ENSOKIT00005023597.1">
    <property type="protein sequence ID" value="ENSOKIP00005022214.1"/>
    <property type="gene ID" value="ENSOKIG00005009761.1"/>
</dbReference>
<keyword evidence="3 8" id="KW-0863">Zinc-finger</keyword>
<proteinExistence type="predicted"/>
<dbReference type="PROSITE" id="PS50157">
    <property type="entry name" value="ZINC_FINGER_C2H2_2"/>
    <property type="match status" value="1"/>
</dbReference>
<keyword evidence="5" id="KW-0805">Transcription regulation</keyword>
<keyword evidence="1" id="KW-0479">Metal-binding</keyword>
<keyword evidence="2" id="KW-0677">Repeat</keyword>
<evidence type="ECO:0000256" key="9">
    <source>
        <dbReference type="SAM" id="MobiDB-lite"/>
    </source>
</evidence>
<keyword evidence="6" id="KW-0238">DNA-binding</keyword>
<evidence type="ECO:0000256" key="8">
    <source>
        <dbReference type="PROSITE-ProRule" id="PRU00042"/>
    </source>
</evidence>
<evidence type="ECO:0000259" key="10">
    <source>
        <dbReference type="PROSITE" id="PS50157"/>
    </source>
</evidence>
<dbReference type="PANTHER" id="PTHR23235">
    <property type="entry name" value="KRUEPPEL-LIKE TRANSCRIPTION FACTOR"/>
    <property type="match status" value="1"/>
</dbReference>
<dbReference type="AlphaFoldDB" id="A0A8C7DYS3"/>
<keyword evidence="7" id="KW-0804">Transcription</keyword>
<dbReference type="PROSITE" id="PS00028">
    <property type="entry name" value="ZINC_FINGER_C2H2_1"/>
    <property type="match status" value="1"/>
</dbReference>
<protein>
    <submittedName>
        <fullName evidence="11">Krueppel-like factor 1</fullName>
    </submittedName>
</protein>
<dbReference type="InterPro" id="IPR013087">
    <property type="entry name" value="Znf_C2H2_type"/>
</dbReference>
<keyword evidence="4" id="KW-0862">Zinc</keyword>
<dbReference type="InterPro" id="IPR036236">
    <property type="entry name" value="Znf_C2H2_sf"/>
</dbReference>
<dbReference type="GO" id="GO:0000978">
    <property type="term" value="F:RNA polymerase II cis-regulatory region sequence-specific DNA binding"/>
    <property type="evidence" value="ECO:0007669"/>
    <property type="project" value="TreeGrafter"/>
</dbReference>
<gene>
    <name evidence="11" type="primary">klf1</name>
</gene>
<evidence type="ECO:0000256" key="1">
    <source>
        <dbReference type="ARBA" id="ARBA00022723"/>
    </source>
</evidence>
<sequence>MAGTQAAVLPSFSSFSNFVHSEDNMKEWKFEDGALSLDSQTKRMSPGNTSDQQPVLPHLDDESETSWDMEFLLSDWSSPSPELNPSLDYNTQHLLQPDQTGLYHDGGGVLTDQMSPDRLHMGSSSLMVELLTPLETIGSGIPELYNQQVRSSSSLSSFPIQPNVDQYGFNPGSKQEGHGRDRATAVLTKAKSWDFGMGHYYPQQHTSMVTFQDGRFLQDPVSMTTSMTSEFRTHHYSFLQNYPHHLGLYRNQRDYNLHGHHHQQASSNHFPYAQHQQPHLAITSSGVPPGGVEGKNGRRTVAKKRAALHSCEYSGCSKTYTKSSHLKAHLRTHTGKNTSIGIHYTGQNTSIRIHYTGQNTSIRIHYTGQNTSIRIRCTGKNTSIRIHYTGQNTSIKIHYTGKNASIRIHYTGEIRIDYTGKNTKIRIHYTGKNTKIRIHYTDKNTKIRIHYTGEIRIHYTDKNTEIRIHYTGEIRTHYTDKNTEIRIHYTGEIRTHYTDKNTEIRIHYTGEIRTHCTDKNTEIRIHYTGEIRTHYTDKNTEIRIHYTGEIRTHYTDKNTEIIIHYTGEIRIHYTGKNTEIRIHYTDEIRTHYTDKNTEIIIHYTGKIRIHYTGKNTEIRIHYTDKNTEIRIHYTGEIRIYYTGKNKEITLHR</sequence>
<dbReference type="GO" id="GO:0008270">
    <property type="term" value="F:zinc ion binding"/>
    <property type="evidence" value="ECO:0007669"/>
    <property type="project" value="UniProtKB-KW"/>
</dbReference>
<reference evidence="11" key="1">
    <citation type="submission" date="2025-08" db="UniProtKB">
        <authorList>
            <consortium name="Ensembl"/>
        </authorList>
    </citation>
    <scope>IDENTIFICATION</scope>
</reference>
<dbReference type="Gene3D" id="2.160.20.120">
    <property type="match status" value="1"/>
</dbReference>
<feature type="compositionally biased region" description="Polar residues" evidence="9">
    <location>
        <begin position="37"/>
        <end position="53"/>
    </location>
</feature>
<name>A0A8C7DYS3_ONCKI</name>
<evidence type="ECO:0000256" key="3">
    <source>
        <dbReference type="ARBA" id="ARBA00022771"/>
    </source>
</evidence>
<dbReference type="SUPFAM" id="SSF57667">
    <property type="entry name" value="beta-beta-alpha zinc fingers"/>
    <property type="match status" value="1"/>
</dbReference>
<feature type="domain" description="C2H2-type" evidence="10">
    <location>
        <begin position="309"/>
        <end position="338"/>
    </location>
</feature>
<evidence type="ECO:0000256" key="7">
    <source>
        <dbReference type="ARBA" id="ARBA00023163"/>
    </source>
</evidence>
<feature type="region of interest" description="Disordered" evidence="9">
    <location>
        <begin position="37"/>
        <end position="59"/>
    </location>
</feature>
<dbReference type="CDD" id="cd21581">
    <property type="entry name" value="KLF1_N"/>
    <property type="match status" value="1"/>
</dbReference>
<reference evidence="11" key="2">
    <citation type="submission" date="2025-09" db="UniProtKB">
        <authorList>
            <consortium name="Ensembl"/>
        </authorList>
    </citation>
    <scope>IDENTIFICATION</scope>
</reference>